<evidence type="ECO:0008006" key="4">
    <source>
        <dbReference type="Google" id="ProtNLM"/>
    </source>
</evidence>
<feature type="transmembrane region" description="Helical" evidence="1">
    <location>
        <begin position="34"/>
        <end position="54"/>
    </location>
</feature>
<feature type="transmembrane region" description="Helical" evidence="1">
    <location>
        <begin position="6"/>
        <end position="27"/>
    </location>
</feature>
<keyword evidence="1" id="KW-0812">Transmembrane</keyword>
<dbReference type="Proteomes" id="UP000198773">
    <property type="component" value="Unassembled WGS sequence"/>
</dbReference>
<dbReference type="OrthoDB" id="573129at2"/>
<name>A0A1H4BD98_ALKAM</name>
<protein>
    <recommendedName>
        <fullName evidence="4">PQ loop repeat-containing protein</fullName>
    </recommendedName>
</protein>
<sequence>MSWIDWVGMIPAIIFPVATLVQVVHLLRVKNATGVSALSWSAFAVGNLALYVYTEKYLEWQALLGLLGTALLQVYLIALILYYQRQAVKEQI</sequence>
<keyword evidence="1" id="KW-1133">Transmembrane helix</keyword>
<dbReference type="Gene3D" id="1.20.1280.290">
    <property type="match status" value="1"/>
</dbReference>
<dbReference type="AlphaFoldDB" id="A0A1H4BD98"/>
<dbReference type="STRING" id="152573.SAMN04488051_103298"/>
<dbReference type="RefSeq" id="WP_091341592.1">
    <property type="nucleotide sequence ID" value="NZ_FNRM01000003.1"/>
</dbReference>
<organism evidence="2 3">
    <name type="scientific">Alkalimonas amylolytica</name>
    <dbReference type="NCBI Taxonomy" id="152573"/>
    <lineage>
        <taxon>Bacteria</taxon>
        <taxon>Pseudomonadati</taxon>
        <taxon>Pseudomonadota</taxon>
        <taxon>Gammaproteobacteria</taxon>
        <taxon>Alkalimonas</taxon>
    </lineage>
</organism>
<keyword evidence="3" id="KW-1185">Reference proteome</keyword>
<evidence type="ECO:0000313" key="3">
    <source>
        <dbReference type="Proteomes" id="UP000198773"/>
    </source>
</evidence>
<evidence type="ECO:0000256" key="1">
    <source>
        <dbReference type="SAM" id="Phobius"/>
    </source>
</evidence>
<reference evidence="2 3" key="1">
    <citation type="submission" date="2016-10" db="EMBL/GenBank/DDBJ databases">
        <authorList>
            <person name="de Groot N.N."/>
        </authorList>
    </citation>
    <scope>NUCLEOTIDE SEQUENCE [LARGE SCALE GENOMIC DNA]</scope>
    <source>
        <strain evidence="2 3">CGMCC 1.3430</strain>
    </source>
</reference>
<accession>A0A1H4BD98</accession>
<feature type="transmembrane region" description="Helical" evidence="1">
    <location>
        <begin position="60"/>
        <end position="83"/>
    </location>
</feature>
<proteinExistence type="predicted"/>
<gene>
    <name evidence="2" type="ORF">SAMN04488051_103298</name>
</gene>
<dbReference type="EMBL" id="FNRM01000003">
    <property type="protein sequence ID" value="SEA46076.1"/>
    <property type="molecule type" value="Genomic_DNA"/>
</dbReference>
<evidence type="ECO:0000313" key="2">
    <source>
        <dbReference type="EMBL" id="SEA46076.1"/>
    </source>
</evidence>
<keyword evidence="1" id="KW-0472">Membrane</keyword>